<protein>
    <submittedName>
        <fullName evidence="1">Uncharacterized protein</fullName>
    </submittedName>
</protein>
<dbReference type="EMBL" id="AP010657">
    <property type="protein sequence ID" value="BAG84032.1"/>
    <property type="molecule type" value="Genomic_DNA"/>
</dbReference>
<evidence type="ECO:0000313" key="1">
    <source>
        <dbReference type="EMBL" id="BAG84032.1"/>
    </source>
</evidence>
<dbReference type="AlphaFoldDB" id="B6YS60"/>
<gene>
    <name evidence="1" type="ordered locus">CFPG_P1-11</name>
</gene>
<proteinExistence type="predicted"/>
<name>B6YS60_AZOPC</name>
<evidence type="ECO:0000313" key="2">
    <source>
        <dbReference type="Proteomes" id="UP000000723"/>
    </source>
</evidence>
<keyword evidence="2" id="KW-1185">Reference proteome</keyword>
<geneLocation type="plasmid" evidence="1 2">
    <name>pCFPG1</name>
</geneLocation>
<sequence length="95" mass="11173">MGIIPKNDDNMENFCKAILIRMDPADAYYNVLSKNDSAKAEKLYNELKDYIRCMQEKKSPITEKEMTSIWMINANYYANMEFQKILKEEIMLGMS</sequence>
<organism evidence="1 2">
    <name type="scientific">Azobacteroides pseudotrichonymphae genomovar. CFP2</name>
    <dbReference type="NCBI Taxonomy" id="511995"/>
    <lineage>
        <taxon>Bacteria</taxon>
        <taxon>Pseudomonadati</taxon>
        <taxon>Bacteroidota</taxon>
        <taxon>Bacteroidia</taxon>
        <taxon>Bacteroidales</taxon>
        <taxon>Candidatus Azobacteroides</taxon>
    </lineage>
</organism>
<dbReference type="KEGG" id="aps:CFPG_P1-11"/>
<reference evidence="2" key="1">
    <citation type="journal article" date="2008" name="Science">
        <title>Genome of an endosymbiont coupling N2 fixation to cellulolysis within RT protist cells in termite gut.</title>
        <authorList>
            <person name="Hongoh Y."/>
            <person name="Sharma V.K."/>
            <person name="Prakash T."/>
            <person name="Noda S."/>
            <person name="Toh H."/>
            <person name="Taylor T.D."/>
            <person name="Kudo T."/>
            <person name="Sakaki Y."/>
            <person name="Toyoda A."/>
            <person name="Hattori M."/>
            <person name="Ohkuma M."/>
        </authorList>
    </citation>
    <scope>NUCLEOTIDE SEQUENCE [LARGE SCALE GENOMIC DNA]</scope>
    <source>
        <plasmid evidence="2">pCFPG1</plasmid>
    </source>
</reference>
<dbReference type="HOGENOM" id="CLU_2366821_0_0_10"/>
<accession>B6YS60</accession>
<dbReference type="Proteomes" id="UP000000723">
    <property type="component" value="Plasmid pCFPG1"/>
</dbReference>
<keyword evidence="1" id="KW-0614">Plasmid</keyword>